<evidence type="ECO:0000256" key="1">
    <source>
        <dbReference type="SAM" id="Coils"/>
    </source>
</evidence>
<dbReference type="eggNOG" id="ENOG502QQBS">
    <property type="taxonomic scope" value="Eukaryota"/>
</dbReference>
<keyword evidence="4" id="KW-1185">Reference proteome</keyword>
<feature type="region of interest" description="Disordered" evidence="2">
    <location>
        <begin position="26"/>
        <end position="60"/>
    </location>
</feature>
<accession>T0RW56</accession>
<gene>
    <name evidence="3" type="ORF">SDRG_06163</name>
</gene>
<feature type="non-terminal residue" evidence="3">
    <location>
        <position position="1"/>
    </location>
</feature>
<sequence>MVLRPAKLPPNKKTIEEVVLTRKTFTPHAHPATAQAASARPARARRRHVATAPSLSPATLDAPHSAFGDVSVQALSHQLATLAERMETLEAARDHHHVLEQDPFQAELAAVTQMRPLSHPETDPKMAAKVTHAVKEMHATVHRLDRVFFDITSIENKRSHAATIMVAAVRGYLVRKRHRSAMRFLGRWRHKCARAFVDSLARFSLRVCRVDAAIDAMRERARLRTLGVFLEQLHDVVVLTRPIRRQRHQQVEARYQVKMATLRVSMFRGWKAVAIGPRSRKHVLEAYRGRYAKCRERLELLQRYRVISQEMVKEELQKDTIRIIRERSVYHRQRMYFRLLRDRVWLPLRANLLKADAHFMASMVRKVATAWVAHFRSFQLEREIQKLNEKRTFERFPQHYNIRRIEYHYRRTVLAKHLRAWGQLNRRLKTVQKRFELAARRSLRHILLVWRVRSAYQHSLRGTVVDEWRSYCHRVFQVPFQAWVLYVVRRKQRHTSQANLIRAYHRRQARHTAYSFFRVWKHQTMFGHVEGIHTRVQLISTLEQQKMYCLSLEANALQYQSMITDLQTALADEQARLAAKEAELQKLVLETQATRFAMHNAEQQIARTQSLLNAVRDIHPGSIKRIERLYSQESVLAGELSDVVHFHIARTADDQAAEAAAKEARVLQEHMQVTAEDDQRLLRRVKWVLSRLDLNYNYDEHHESLLGAPLHESTVPYLAQMNQMYALFEFVRSGETASLLEENVPMSKDEVPLGPSLLVPSDVSPESVVRRPNLIASDGMWHKFVQNVAQKFPPKRHVPIQDRIISYALNRDEAKRIAAFNEDKPTIYRRVYATMQPNDLDDVDEPNDSETA</sequence>
<dbReference type="OrthoDB" id="193200at2759"/>
<evidence type="ECO:0000313" key="3">
    <source>
        <dbReference type="EMBL" id="EQC36728.1"/>
    </source>
</evidence>
<feature type="compositionally biased region" description="Low complexity" evidence="2">
    <location>
        <begin position="26"/>
        <end position="41"/>
    </location>
</feature>
<dbReference type="OMA" id="KISMMCR"/>
<dbReference type="RefSeq" id="XP_008610149.1">
    <property type="nucleotide sequence ID" value="XM_008611927.1"/>
</dbReference>
<evidence type="ECO:0000313" key="4">
    <source>
        <dbReference type="Proteomes" id="UP000030762"/>
    </source>
</evidence>
<name>T0RW56_SAPDV</name>
<feature type="coiled-coil region" evidence="1">
    <location>
        <begin position="563"/>
        <end position="618"/>
    </location>
</feature>
<keyword evidence="1" id="KW-0175">Coiled coil</keyword>
<dbReference type="EMBL" id="JH767147">
    <property type="protein sequence ID" value="EQC36728.1"/>
    <property type="molecule type" value="Genomic_DNA"/>
</dbReference>
<protein>
    <submittedName>
        <fullName evidence="3">Uncharacterized protein</fullName>
    </submittedName>
</protein>
<dbReference type="PROSITE" id="PS50096">
    <property type="entry name" value="IQ"/>
    <property type="match status" value="1"/>
</dbReference>
<dbReference type="Proteomes" id="UP000030762">
    <property type="component" value="Unassembled WGS sequence"/>
</dbReference>
<organism evidence="3 4">
    <name type="scientific">Saprolegnia diclina (strain VS20)</name>
    <dbReference type="NCBI Taxonomy" id="1156394"/>
    <lineage>
        <taxon>Eukaryota</taxon>
        <taxon>Sar</taxon>
        <taxon>Stramenopiles</taxon>
        <taxon>Oomycota</taxon>
        <taxon>Saprolegniomycetes</taxon>
        <taxon>Saprolegniales</taxon>
        <taxon>Saprolegniaceae</taxon>
        <taxon>Saprolegnia</taxon>
    </lineage>
</organism>
<reference evidence="3 4" key="1">
    <citation type="submission" date="2012-04" db="EMBL/GenBank/DDBJ databases">
        <title>The Genome Sequence of Saprolegnia declina VS20.</title>
        <authorList>
            <consortium name="The Broad Institute Genome Sequencing Platform"/>
            <person name="Russ C."/>
            <person name="Nusbaum C."/>
            <person name="Tyler B."/>
            <person name="van West P."/>
            <person name="Dieguez-Uribeondo J."/>
            <person name="de Bruijn I."/>
            <person name="Tripathy S."/>
            <person name="Jiang R."/>
            <person name="Young S.K."/>
            <person name="Zeng Q."/>
            <person name="Gargeya S."/>
            <person name="Fitzgerald M."/>
            <person name="Haas B."/>
            <person name="Abouelleil A."/>
            <person name="Alvarado L."/>
            <person name="Arachchi H.M."/>
            <person name="Berlin A."/>
            <person name="Chapman S.B."/>
            <person name="Goldberg J."/>
            <person name="Griggs A."/>
            <person name="Gujja S."/>
            <person name="Hansen M."/>
            <person name="Howarth C."/>
            <person name="Imamovic A."/>
            <person name="Larimer J."/>
            <person name="McCowen C."/>
            <person name="Montmayeur A."/>
            <person name="Murphy C."/>
            <person name="Neiman D."/>
            <person name="Pearson M."/>
            <person name="Priest M."/>
            <person name="Roberts A."/>
            <person name="Saif S."/>
            <person name="Shea T."/>
            <person name="Sisk P."/>
            <person name="Sykes S."/>
            <person name="Wortman J."/>
            <person name="Nusbaum C."/>
            <person name="Birren B."/>
        </authorList>
    </citation>
    <scope>NUCLEOTIDE SEQUENCE [LARGE SCALE GENOMIC DNA]</scope>
    <source>
        <strain evidence="3 4">VS20</strain>
    </source>
</reference>
<dbReference type="VEuPathDB" id="FungiDB:SDRG_06163"/>
<evidence type="ECO:0000256" key="2">
    <source>
        <dbReference type="SAM" id="MobiDB-lite"/>
    </source>
</evidence>
<dbReference type="InParanoid" id="T0RW56"/>
<dbReference type="AlphaFoldDB" id="T0RW56"/>
<dbReference type="GeneID" id="19946890"/>
<proteinExistence type="predicted"/>